<feature type="domain" description="DUF985" evidence="1">
    <location>
        <begin position="12"/>
        <end position="150"/>
    </location>
</feature>
<dbReference type="InterPro" id="IPR039935">
    <property type="entry name" value="YML079W-like"/>
</dbReference>
<dbReference type="RefSeq" id="WP_229157905.1">
    <property type="nucleotide sequence ID" value="NZ_JAJEWP010000001.1"/>
</dbReference>
<evidence type="ECO:0000313" key="3">
    <source>
        <dbReference type="Proteomes" id="UP001520878"/>
    </source>
</evidence>
<dbReference type="EMBL" id="JAJEWP010000001">
    <property type="protein sequence ID" value="MCC2615729.1"/>
    <property type="molecule type" value="Genomic_DNA"/>
</dbReference>
<dbReference type="InterPro" id="IPR009327">
    <property type="entry name" value="Cupin_DUF985"/>
</dbReference>
<dbReference type="PANTHER" id="PTHR33387">
    <property type="entry name" value="RMLC-LIKE JELLY ROLL FOLD PROTEIN"/>
    <property type="match status" value="1"/>
</dbReference>
<comment type="caution">
    <text evidence="2">The sequence shown here is derived from an EMBL/GenBank/DDBJ whole genome shotgun (WGS) entry which is preliminary data.</text>
</comment>
<dbReference type="Gene3D" id="2.60.120.10">
    <property type="entry name" value="Jelly Rolls"/>
    <property type="match status" value="1"/>
</dbReference>
<protein>
    <submittedName>
        <fullName evidence="2">Cupin domain-containing protein</fullName>
    </submittedName>
</protein>
<organism evidence="2 3">
    <name type="scientific">Fluctibacter halophilus</name>
    <dbReference type="NCBI Taxonomy" id="226011"/>
    <lineage>
        <taxon>Bacteria</taxon>
        <taxon>Pseudomonadati</taxon>
        <taxon>Pseudomonadota</taxon>
        <taxon>Gammaproteobacteria</taxon>
        <taxon>Alteromonadales</taxon>
        <taxon>Alteromonadaceae</taxon>
        <taxon>Fluctibacter</taxon>
    </lineage>
</organism>
<name>A0ABS8G7S6_9ALTE</name>
<dbReference type="InterPro" id="IPR014710">
    <property type="entry name" value="RmlC-like_jellyroll"/>
</dbReference>
<dbReference type="PANTHER" id="PTHR33387:SF3">
    <property type="entry name" value="DUF985 DOMAIN-CONTAINING PROTEIN"/>
    <property type="match status" value="1"/>
</dbReference>
<dbReference type="CDD" id="cd06121">
    <property type="entry name" value="cupin_YML079wp"/>
    <property type="match status" value="1"/>
</dbReference>
<dbReference type="InterPro" id="IPR011051">
    <property type="entry name" value="RmlC_Cupin_sf"/>
</dbReference>
<evidence type="ECO:0000259" key="1">
    <source>
        <dbReference type="Pfam" id="PF06172"/>
    </source>
</evidence>
<dbReference type="Proteomes" id="UP001520878">
    <property type="component" value="Unassembled WGS sequence"/>
</dbReference>
<proteinExistence type="predicted"/>
<keyword evidence="3" id="KW-1185">Reference proteome</keyword>
<gene>
    <name evidence="2" type="ORF">LJ739_05695</name>
</gene>
<sequence>MSHVTQAPPLSTLIKGLGLTPHVEGGHYLETYRSAATCDPDDGRGNRSLLTSIYYLLSKDSPIGHFHKNHSDIVHYFHAGDAITYYLIFDDGHIETPVLGPDVSAGQTLQLIVPGGVWKASHLLDNGSAGYGLIGEAVAPGFDYQDMTLADRETLQAQFPQHQALIKELTR</sequence>
<reference evidence="2 3" key="1">
    <citation type="submission" date="2021-10" db="EMBL/GenBank/DDBJ databases">
        <title>Draft genome of Aestuariibacter halophilus JC2043.</title>
        <authorList>
            <person name="Emsley S.A."/>
            <person name="Pfannmuller K.M."/>
            <person name="Ushijima B."/>
            <person name="Saw J.H."/>
            <person name="Videau P."/>
        </authorList>
    </citation>
    <scope>NUCLEOTIDE SEQUENCE [LARGE SCALE GENOMIC DNA]</scope>
    <source>
        <strain evidence="2 3">JC2043</strain>
    </source>
</reference>
<dbReference type="Pfam" id="PF06172">
    <property type="entry name" value="Cupin_5"/>
    <property type="match status" value="1"/>
</dbReference>
<dbReference type="SUPFAM" id="SSF51182">
    <property type="entry name" value="RmlC-like cupins"/>
    <property type="match status" value="1"/>
</dbReference>
<accession>A0ABS8G7S6</accession>
<evidence type="ECO:0000313" key="2">
    <source>
        <dbReference type="EMBL" id="MCC2615729.1"/>
    </source>
</evidence>